<evidence type="ECO:0000313" key="1">
    <source>
        <dbReference type="EMBL" id="NEI68228.1"/>
    </source>
</evidence>
<gene>
    <name evidence="1" type="ORF">GR212_01485</name>
</gene>
<dbReference type="Proteomes" id="UP000483035">
    <property type="component" value="Unassembled WGS sequence"/>
</dbReference>
<name>A0A6L9U1A3_9HYPH</name>
<dbReference type="EMBL" id="WUEY01000001">
    <property type="protein sequence ID" value="NEI68228.1"/>
    <property type="molecule type" value="Genomic_DNA"/>
</dbReference>
<proteinExistence type="predicted"/>
<sequence length="103" mass="10568">MRTGFAEANAQAICLGAAFGNVAKAMPVRRAVLAGKGVAHLATAGFDSLHNGILVFQYACRRSSLVRSSGLPSGANDNTVNFAGLTLTGYSDNSGAPSAILRR</sequence>
<accession>A0A6L9U1A3</accession>
<dbReference type="AlphaFoldDB" id="A0A6L9U1A3"/>
<reference evidence="1 2" key="1">
    <citation type="submission" date="2019-12" db="EMBL/GenBank/DDBJ databases">
        <title>Rhizobium genotypes associated with high levels of biological nitrogen fixation by grain legumes in a temperate-maritime cropping system.</title>
        <authorList>
            <person name="Maluk M."/>
            <person name="Francesc Ferrando Molina F."/>
            <person name="Lopez Del Egido L."/>
            <person name="Lafos M."/>
            <person name="Langarica-Fuentes A."/>
            <person name="Gebre Yohannes G."/>
            <person name="Young M.W."/>
            <person name="Martin P."/>
            <person name="Gantlett R."/>
            <person name="Kenicer G."/>
            <person name="Hawes C."/>
            <person name="Begg G.S."/>
            <person name="Quilliam R.S."/>
            <person name="Squire G.R."/>
            <person name="Poole P.S."/>
            <person name="Young P.W."/>
            <person name="Iannetta P.M."/>
            <person name="James E.K."/>
        </authorList>
    </citation>
    <scope>NUCLEOTIDE SEQUENCE [LARGE SCALE GENOMIC DNA]</scope>
    <source>
        <strain evidence="1 2">JHI1118</strain>
    </source>
</reference>
<evidence type="ECO:0000313" key="2">
    <source>
        <dbReference type="Proteomes" id="UP000483035"/>
    </source>
</evidence>
<comment type="caution">
    <text evidence="1">The sequence shown here is derived from an EMBL/GenBank/DDBJ whole genome shotgun (WGS) entry which is preliminary data.</text>
</comment>
<dbReference type="RefSeq" id="WP_163984683.1">
    <property type="nucleotide sequence ID" value="NZ_WUEY01000001.1"/>
</dbReference>
<organism evidence="1 2">
    <name type="scientific">Rhizobium lusitanum</name>
    <dbReference type="NCBI Taxonomy" id="293958"/>
    <lineage>
        <taxon>Bacteria</taxon>
        <taxon>Pseudomonadati</taxon>
        <taxon>Pseudomonadota</taxon>
        <taxon>Alphaproteobacteria</taxon>
        <taxon>Hyphomicrobiales</taxon>
        <taxon>Rhizobiaceae</taxon>
        <taxon>Rhizobium/Agrobacterium group</taxon>
        <taxon>Rhizobium</taxon>
    </lineage>
</organism>
<protein>
    <submittedName>
        <fullName evidence="1">Uncharacterized protein</fullName>
    </submittedName>
</protein>